<evidence type="ECO:0000313" key="1">
    <source>
        <dbReference type="EMBL" id="MBB4152922.1"/>
    </source>
</evidence>
<dbReference type="Proteomes" id="UP000529795">
    <property type="component" value="Unassembled WGS sequence"/>
</dbReference>
<keyword evidence="1" id="KW-0378">Hydrolase</keyword>
<keyword evidence="1" id="KW-0540">Nuclease</keyword>
<evidence type="ECO:0000313" key="2">
    <source>
        <dbReference type="Proteomes" id="UP000529795"/>
    </source>
</evidence>
<dbReference type="Gene3D" id="2.40.50.90">
    <property type="match status" value="1"/>
</dbReference>
<proteinExistence type="predicted"/>
<accession>A0A840F8I5</accession>
<dbReference type="GO" id="GO:0004519">
    <property type="term" value="F:endonuclease activity"/>
    <property type="evidence" value="ECO:0007669"/>
    <property type="project" value="UniProtKB-KW"/>
</dbReference>
<gene>
    <name evidence="1" type="ORF">GGQ80_000810</name>
</gene>
<name>A0A840F8I5_9SPHN</name>
<keyword evidence="2" id="KW-1185">Reference proteome</keyword>
<reference evidence="1 2" key="1">
    <citation type="submission" date="2020-08" db="EMBL/GenBank/DDBJ databases">
        <title>Genomic Encyclopedia of Type Strains, Phase IV (KMG-IV): sequencing the most valuable type-strain genomes for metagenomic binning, comparative biology and taxonomic classification.</title>
        <authorList>
            <person name="Goeker M."/>
        </authorList>
    </citation>
    <scope>NUCLEOTIDE SEQUENCE [LARGE SCALE GENOMIC DNA]</scope>
    <source>
        <strain evidence="1 2">YC6723</strain>
    </source>
</reference>
<organism evidence="1 2">
    <name type="scientific">Sphingomonas jinjuensis</name>
    <dbReference type="NCBI Taxonomy" id="535907"/>
    <lineage>
        <taxon>Bacteria</taxon>
        <taxon>Pseudomonadati</taxon>
        <taxon>Pseudomonadota</taxon>
        <taxon>Alphaproteobacteria</taxon>
        <taxon>Sphingomonadales</taxon>
        <taxon>Sphingomonadaceae</taxon>
        <taxon>Sphingomonas</taxon>
    </lineage>
</organism>
<comment type="caution">
    <text evidence="1">The sequence shown here is derived from an EMBL/GenBank/DDBJ whole genome shotgun (WGS) entry which is preliminary data.</text>
</comment>
<dbReference type="EMBL" id="JACIEV010000002">
    <property type="protein sequence ID" value="MBB4152922.1"/>
    <property type="molecule type" value="Genomic_DNA"/>
</dbReference>
<dbReference type="SUPFAM" id="SSF50199">
    <property type="entry name" value="Staphylococcal nuclease"/>
    <property type="match status" value="1"/>
</dbReference>
<sequence length="134" mass="14563">MALLSATAITCTPTRVWDGDGPIWCAEGPRIRLAGIAAREIDGRCRRRQPCPKASGIEARDRLVAMLGGGRGRTADGHVLVAGPRLRCRPAGPMSYRRVVAWCQAPTGDLSCAQLRAGVALRWRSYHGLEVCRR</sequence>
<keyword evidence="1" id="KW-0255">Endonuclease</keyword>
<dbReference type="AlphaFoldDB" id="A0A840F8I5"/>
<protein>
    <submittedName>
        <fullName evidence="1">Endonuclease YncB(Thermonuclease family)</fullName>
    </submittedName>
</protein>
<dbReference type="InterPro" id="IPR035437">
    <property type="entry name" value="SNase_OB-fold_sf"/>
</dbReference>